<accession>A0A2T0A288</accession>
<feature type="region of interest" description="Disordered" evidence="1">
    <location>
        <begin position="53"/>
        <end position="84"/>
    </location>
</feature>
<evidence type="ECO:0000313" key="3">
    <source>
        <dbReference type="Proteomes" id="UP000239560"/>
    </source>
</evidence>
<reference evidence="2 3" key="1">
    <citation type="journal article" date="2018" name="Elife">
        <title>Functional genomics of lipid metabolism in the oleaginous yeast Rhodosporidium toruloides.</title>
        <authorList>
            <person name="Coradetti S.T."/>
            <person name="Pinel D."/>
            <person name="Geiselman G."/>
            <person name="Ito M."/>
            <person name="Mondo S."/>
            <person name="Reilly M.C."/>
            <person name="Cheng Y.F."/>
            <person name="Bauer S."/>
            <person name="Grigoriev I."/>
            <person name="Gladden J.M."/>
            <person name="Simmons B.A."/>
            <person name="Brem R."/>
            <person name="Arkin A.P."/>
            <person name="Skerker J.M."/>
        </authorList>
    </citation>
    <scope>NUCLEOTIDE SEQUENCE [LARGE SCALE GENOMIC DNA]</scope>
    <source>
        <strain evidence="2 3">NBRC 0880</strain>
    </source>
</reference>
<proteinExistence type="predicted"/>
<dbReference type="Proteomes" id="UP000239560">
    <property type="component" value="Unassembled WGS sequence"/>
</dbReference>
<dbReference type="EMBL" id="LCTV02000010">
    <property type="protein sequence ID" value="PRQ72111.1"/>
    <property type="molecule type" value="Genomic_DNA"/>
</dbReference>
<protein>
    <submittedName>
        <fullName evidence="2">Uncharacterized protein</fullName>
    </submittedName>
</protein>
<sequence length="84" mass="9047">MRNVGMCLTSWTQRARKRSVTPGVEIAGAAAKVMSGLLTVRRTSWPVRAVVREEEGGRASDVKSEDERVGASRSSESGAVRMSP</sequence>
<evidence type="ECO:0000256" key="1">
    <source>
        <dbReference type="SAM" id="MobiDB-lite"/>
    </source>
</evidence>
<dbReference type="AlphaFoldDB" id="A0A2T0A288"/>
<name>A0A2T0A288_RHOTO</name>
<organism evidence="2 3">
    <name type="scientific">Rhodotorula toruloides</name>
    <name type="common">Yeast</name>
    <name type="synonym">Rhodosporidium toruloides</name>
    <dbReference type="NCBI Taxonomy" id="5286"/>
    <lineage>
        <taxon>Eukaryota</taxon>
        <taxon>Fungi</taxon>
        <taxon>Dikarya</taxon>
        <taxon>Basidiomycota</taxon>
        <taxon>Pucciniomycotina</taxon>
        <taxon>Microbotryomycetes</taxon>
        <taxon>Sporidiobolales</taxon>
        <taxon>Sporidiobolaceae</taxon>
        <taxon>Rhodotorula</taxon>
    </lineage>
</organism>
<feature type="compositionally biased region" description="Basic and acidic residues" evidence="1">
    <location>
        <begin position="53"/>
        <end position="70"/>
    </location>
</feature>
<evidence type="ECO:0000313" key="2">
    <source>
        <dbReference type="EMBL" id="PRQ72111.1"/>
    </source>
</evidence>
<gene>
    <name evidence="2" type="ORF">AAT19DRAFT_9450</name>
</gene>
<comment type="caution">
    <text evidence="2">The sequence shown here is derived from an EMBL/GenBank/DDBJ whole genome shotgun (WGS) entry which is preliminary data.</text>
</comment>